<dbReference type="AlphaFoldDB" id="A0A0K1EQD1"/>
<feature type="region of interest" description="Disordered" evidence="1">
    <location>
        <begin position="124"/>
        <end position="147"/>
    </location>
</feature>
<feature type="chain" id="PRO_5005459800" evidence="3">
    <location>
        <begin position="33"/>
        <end position="214"/>
    </location>
</feature>
<evidence type="ECO:0000256" key="2">
    <source>
        <dbReference type="SAM" id="Phobius"/>
    </source>
</evidence>
<feature type="transmembrane region" description="Helical" evidence="2">
    <location>
        <begin position="69"/>
        <end position="87"/>
    </location>
</feature>
<keyword evidence="3" id="KW-0732">Signal</keyword>
<gene>
    <name evidence="4" type="ORF">CMC5_072510</name>
</gene>
<evidence type="ECO:0000313" key="4">
    <source>
        <dbReference type="EMBL" id="AKT43024.1"/>
    </source>
</evidence>
<dbReference type="STRING" id="52.CMC5_072510"/>
<sequence length="214" mass="22293">MPGRQRKGRVSLLLSTAALAAALAGGAREASAQEKVSGTGKGIVGTTLLGGEAVMIGLAAFGVESTWPYLVFGGAGMIAGGIGGWAIESAAPPAEVPLYLLAGGMALIIPTVIVTLNATAYRPPVEREDPARQEPSPEGPKIEGDLRINTSRVRTAPPAAPPRPALGLVDLDPQRLAFGLPAPEIRPLYSSQEMMRFGVLQGQEFRFPLVRATF</sequence>
<keyword evidence="2" id="KW-1133">Transmembrane helix</keyword>
<feature type="transmembrane region" description="Helical" evidence="2">
    <location>
        <begin position="99"/>
        <end position="118"/>
    </location>
</feature>
<dbReference type="EMBL" id="CP012159">
    <property type="protein sequence ID" value="AKT43024.1"/>
    <property type="molecule type" value="Genomic_DNA"/>
</dbReference>
<evidence type="ECO:0000256" key="3">
    <source>
        <dbReference type="SAM" id="SignalP"/>
    </source>
</evidence>
<proteinExistence type="predicted"/>
<reference evidence="4 5" key="1">
    <citation type="submission" date="2015-07" db="EMBL/GenBank/DDBJ databases">
        <title>Genome analysis of myxobacterium Chondromyces crocatus Cm c5 reveals a high potential for natural compound synthesis and the genetic basis for the loss of fruiting body formation.</title>
        <authorList>
            <person name="Zaburannyi N."/>
            <person name="Bunk B."/>
            <person name="Maier J."/>
            <person name="Overmann J."/>
            <person name="Mueller R."/>
        </authorList>
    </citation>
    <scope>NUCLEOTIDE SEQUENCE [LARGE SCALE GENOMIC DNA]</scope>
    <source>
        <strain evidence="4 5">Cm c5</strain>
    </source>
</reference>
<keyword evidence="5" id="KW-1185">Reference proteome</keyword>
<dbReference type="Proteomes" id="UP000067626">
    <property type="component" value="Chromosome"/>
</dbReference>
<protein>
    <submittedName>
        <fullName evidence="4">Uncharacterized protein</fullName>
    </submittedName>
</protein>
<dbReference type="OrthoDB" id="5517436at2"/>
<accession>A0A0K1EQD1</accession>
<organism evidence="4 5">
    <name type="scientific">Chondromyces crocatus</name>
    <dbReference type="NCBI Taxonomy" id="52"/>
    <lineage>
        <taxon>Bacteria</taxon>
        <taxon>Pseudomonadati</taxon>
        <taxon>Myxococcota</taxon>
        <taxon>Polyangia</taxon>
        <taxon>Polyangiales</taxon>
        <taxon>Polyangiaceae</taxon>
        <taxon>Chondromyces</taxon>
    </lineage>
</organism>
<evidence type="ECO:0000313" key="5">
    <source>
        <dbReference type="Proteomes" id="UP000067626"/>
    </source>
</evidence>
<dbReference type="KEGG" id="ccro:CMC5_072510"/>
<feature type="signal peptide" evidence="3">
    <location>
        <begin position="1"/>
        <end position="32"/>
    </location>
</feature>
<feature type="transmembrane region" description="Helical" evidence="2">
    <location>
        <begin position="42"/>
        <end position="62"/>
    </location>
</feature>
<keyword evidence="2" id="KW-0812">Transmembrane</keyword>
<evidence type="ECO:0000256" key="1">
    <source>
        <dbReference type="SAM" id="MobiDB-lite"/>
    </source>
</evidence>
<keyword evidence="2" id="KW-0472">Membrane</keyword>
<name>A0A0K1EQD1_CHOCO</name>